<dbReference type="Gene3D" id="2.60.40.1630">
    <property type="entry name" value="bacillus anthracis domain"/>
    <property type="match status" value="1"/>
</dbReference>
<accession>A0A7G5C3A7</accession>
<evidence type="ECO:0000313" key="4">
    <source>
        <dbReference type="Proteomes" id="UP000515679"/>
    </source>
</evidence>
<dbReference type="KEGG" id="cchl:FPL14_22840"/>
<keyword evidence="2" id="KW-0472">Membrane</keyword>
<reference evidence="3 4" key="1">
    <citation type="submission" date="2019-07" db="EMBL/GenBank/DDBJ databases">
        <authorList>
            <person name="Kim J.K."/>
            <person name="Cheong H.-M."/>
            <person name="Choi Y."/>
            <person name="Hwang K.J."/>
            <person name="Lee S."/>
            <person name="Choi C."/>
        </authorList>
    </citation>
    <scope>NUCLEOTIDE SEQUENCE [LARGE SCALE GENOMIC DNA]</scope>
    <source>
        <strain evidence="3 4">KS 22</strain>
    </source>
</reference>
<feature type="transmembrane region" description="Helical" evidence="2">
    <location>
        <begin position="52"/>
        <end position="72"/>
    </location>
</feature>
<evidence type="ECO:0000313" key="3">
    <source>
        <dbReference type="EMBL" id="QMV43691.1"/>
    </source>
</evidence>
<name>A0A7G5C3A7_9BACL</name>
<dbReference type="AlphaFoldDB" id="A0A7G5C3A7"/>
<dbReference type="Proteomes" id="UP000515679">
    <property type="component" value="Chromosome"/>
</dbReference>
<gene>
    <name evidence="3" type="ORF">FPL14_22840</name>
</gene>
<keyword evidence="4" id="KW-1185">Reference proteome</keyword>
<feature type="region of interest" description="Disordered" evidence="1">
    <location>
        <begin position="1"/>
        <end position="20"/>
    </location>
</feature>
<sequence length="448" mass="49953">MSSNELDALLRNERPAMPSNMPWSVAQRMEETLQALPTRDALKRGTQRIRRLAVAVASIAVIGGAVASYVLFAKDQPSEIAKLPPDSTVEQRSEFIRTPVLGSLIHDANMEKNGPAVTDQGITLMVRDVTYDGSEMAIRYSVQSDKEIDGYMMDAILAMDSRDIGKVGYISSSENYEQLQHRYEKLDSDQYEGAINSWKLAYSDYRPESFNLKLEVTRIGNQAGNWSLNIPVSKTPDMTVVTSDLMKTTDEGTLELNRIVLSRISSQVEYRFEGGGKNKSSWFGVEVTDDKGIHYGSHIADNVTSLGYMDLGPVASGTQALIIRPFYEDFRNSKKIEVKDLFHTPMLKQPTEDEPLVLPLGEGREMYVTGLEYLADKTIVHSKSTSVSGGFAIQDENGKLLPVLSFGSDGSVEFKPIPEDAKLTFLTRPTYPRTYIPELELRVDLPQR</sequence>
<evidence type="ECO:0000256" key="2">
    <source>
        <dbReference type="SAM" id="Phobius"/>
    </source>
</evidence>
<keyword evidence="2" id="KW-1133">Transmembrane helix</keyword>
<organism evidence="3 4">
    <name type="scientific">Cohnella cholangitidis</name>
    <dbReference type="NCBI Taxonomy" id="2598458"/>
    <lineage>
        <taxon>Bacteria</taxon>
        <taxon>Bacillati</taxon>
        <taxon>Bacillota</taxon>
        <taxon>Bacilli</taxon>
        <taxon>Bacillales</taxon>
        <taxon>Paenibacillaceae</taxon>
        <taxon>Cohnella</taxon>
    </lineage>
</organism>
<evidence type="ECO:0000256" key="1">
    <source>
        <dbReference type="SAM" id="MobiDB-lite"/>
    </source>
</evidence>
<protein>
    <submittedName>
        <fullName evidence="3">DUF4179 domain-containing protein</fullName>
    </submittedName>
</protein>
<dbReference type="RefSeq" id="WP_182299929.1">
    <property type="nucleotide sequence ID" value="NZ_CP041969.1"/>
</dbReference>
<dbReference type="EMBL" id="CP041969">
    <property type="protein sequence ID" value="QMV43691.1"/>
    <property type="molecule type" value="Genomic_DNA"/>
</dbReference>
<proteinExistence type="predicted"/>
<keyword evidence="2" id="KW-0812">Transmembrane</keyword>